<organism evidence="4">
    <name type="scientific">Thelazia callipaeda</name>
    <name type="common">Oriental eyeworm</name>
    <name type="synonym">Parasitic nematode</name>
    <dbReference type="NCBI Taxonomy" id="103827"/>
    <lineage>
        <taxon>Eukaryota</taxon>
        <taxon>Metazoa</taxon>
        <taxon>Ecdysozoa</taxon>
        <taxon>Nematoda</taxon>
        <taxon>Chromadorea</taxon>
        <taxon>Rhabditida</taxon>
        <taxon>Spirurina</taxon>
        <taxon>Spiruromorpha</taxon>
        <taxon>Thelazioidea</taxon>
        <taxon>Thelaziidae</taxon>
        <taxon>Thelazia</taxon>
    </lineage>
</organism>
<dbReference type="Proteomes" id="UP000276776">
    <property type="component" value="Unassembled WGS sequence"/>
</dbReference>
<dbReference type="OrthoDB" id="5839413at2759"/>
<dbReference type="OMA" id="CYGEDFA"/>
<proteinExistence type="predicted"/>
<feature type="transmembrane region" description="Helical" evidence="1">
    <location>
        <begin position="151"/>
        <end position="169"/>
    </location>
</feature>
<keyword evidence="1" id="KW-0812">Transmembrane</keyword>
<evidence type="ECO:0000256" key="1">
    <source>
        <dbReference type="SAM" id="Phobius"/>
    </source>
</evidence>
<keyword evidence="1" id="KW-1133">Transmembrane helix</keyword>
<evidence type="ECO:0000313" key="3">
    <source>
        <dbReference type="Proteomes" id="UP000276776"/>
    </source>
</evidence>
<reference evidence="2 3" key="2">
    <citation type="submission" date="2018-11" db="EMBL/GenBank/DDBJ databases">
        <authorList>
            <consortium name="Pathogen Informatics"/>
        </authorList>
    </citation>
    <scope>NUCLEOTIDE SEQUENCE [LARGE SCALE GENOMIC DNA]</scope>
</reference>
<keyword evidence="1" id="KW-0472">Membrane</keyword>
<feature type="transmembrane region" description="Helical" evidence="1">
    <location>
        <begin position="28"/>
        <end position="44"/>
    </location>
</feature>
<evidence type="ECO:0000313" key="2">
    <source>
        <dbReference type="EMBL" id="VDM95663.1"/>
    </source>
</evidence>
<keyword evidence="3" id="KW-1185">Reference proteome</keyword>
<dbReference type="WBParaSite" id="TCLT_0000062401-mRNA-1">
    <property type="protein sequence ID" value="TCLT_0000062401-mRNA-1"/>
    <property type="gene ID" value="TCLT_0000062401"/>
</dbReference>
<sequence>MQSNTEALLENEGILNVLWIYFNDLKDIFFGAILAIYQLISIMIRSTIMKILKFPETIAEASVLEFKHIFNTEPIPDDFDYSFLTVYETVGLPERRFCAFLLSFVIGAGTHLLYLRWQQPVLPQPPYYSSTIIALVVEFICPKVGKNRQKFLLYPIGSATLFCLAYGIFNKQMDFIYLFSTAVAIGFTYVNLQALLGNSGRRNDYATAYHHIALPINSMYNELICILLFGNYIPNRALYEAIPDALEEQYTIMVH</sequence>
<dbReference type="AlphaFoldDB" id="A0A158RAS3"/>
<name>A0A158RAS3_THECL</name>
<reference evidence="4" key="1">
    <citation type="submission" date="2016-04" db="UniProtKB">
        <authorList>
            <consortium name="WormBaseParasite"/>
        </authorList>
    </citation>
    <scope>IDENTIFICATION</scope>
</reference>
<feature type="transmembrane region" description="Helical" evidence="1">
    <location>
        <begin position="97"/>
        <end position="115"/>
    </location>
</feature>
<dbReference type="EMBL" id="UYYF01000050">
    <property type="protein sequence ID" value="VDM95663.1"/>
    <property type="molecule type" value="Genomic_DNA"/>
</dbReference>
<gene>
    <name evidence="2" type="ORF">TCLT_LOCUS625</name>
</gene>
<feature type="transmembrane region" description="Helical" evidence="1">
    <location>
        <begin position="175"/>
        <end position="192"/>
    </location>
</feature>
<accession>A0A158RAS3</accession>
<protein>
    <submittedName>
        <fullName evidence="2 4">Uncharacterized protein</fullName>
    </submittedName>
</protein>
<evidence type="ECO:0000313" key="4">
    <source>
        <dbReference type="WBParaSite" id="TCLT_0000062401-mRNA-1"/>
    </source>
</evidence>